<dbReference type="EMBL" id="JACIDR010000002">
    <property type="protein sequence ID" value="MBB3972807.1"/>
    <property type="molecule type" value="Genomic_DNA"/>
</dbReference>
<name>A0A7W6D2B4_9HYPH</name>
<accession>A0A7W6D2B4</accession>
<reference evidence="1 2" key="1">
    <citation type="submission" date="2020-08" db="EMBL/GenBank/DDBJ databases">
        <title>Genomic Encyclopedia of Type Strains, Phase IV (KMG-IV): sequencing the most valuable type-strain genomes for metagenomic binning, comparative biology and taxonomic classification.</title>
        <authorList>
            <person name="Goeker M."/>
        </authorList>
    </citation>
    <scope>NUCLEOTIDE SEQUENCE [LARGE SCALE GENOMIC DNA]</scope>
    <source>
        <strain evidence="1 2">DSM 25481</strain>
    </source>
</reference>
<sequence>MIDFERVWLPQIICYARIISTGQLEDQWLGRSAATTSITDPDELHEQIFDDLDADEIWASHRRAAKLSTAATDAIDQFLRLLGEADEADARALIASSAWTKIKEAANVMLASIG</sequence>
<proteinExistence type="predicted"/>
<dbReference type="Proteomes" id="UP000528964">
    <property type="component" value="Unassembled WGS sequence"/>
</dbReference>
<dbReference type="AlphaFoldDB" id="A0A7W6D2B4"/>
<gene>
    <name evidence="1" type="ORF">GGR24_001464</name>
</gene>
<dbReference type="RefSeq" id="WP_183394688.1">
    <property type="nucleotide sequence ID" value="NZ_JACIDR010000002.1"/>
</dbReference>
<protein>
    <submittedName>
        <fullName evidence="1">Uncharacterized protein</fullName>
    </submittedName>
</protein>
<evidence type="ECO:0000313" key="1">
    <source>
        <dbReference type="EMBL" id="MBB3972807.1"/>
    </source>
</evidence>
<organism evidence="1 2">
    <name type="scientific">Hansschlegelia beijingensis</name>
    <dbReference type="NCBI Taxonomy" id="1133344"/>
    <lineage>
        <taxon>Bacteria</taxon>
        <taxon>Pseudomonadati</taxon>
        <taxon>Pseudomonadota</taxon>
        <taxon>Alphaproteobacteria</taxon>
        <taxon>Hyphomicrobiales</taxon>
        <taxon>Methylopilaceae</taxon>
        <taxon>Hansschlegelia</taxon>
    </lineage>
</organism>
<keyword evidence="2" id="KW-1185">Reference proteome</keyword>
<evidence type="ECO:0000313" key="2">
    <source>
        <dbReference type="Proteomes" id="UP000528964"/>
    </source>
</evidence>
<comment type="caution">
    <text evidence="1">The sequence shown here is derived from an EMBL/GenBank/DDBJ whole genome shotgun (WGS) entry which is preliminary data.</text>
</comment>